<dbReference type="AlphaFoldDB" id="A0AAD9J3V1"/>
<protein>
    <recommendedName>
        <fullName evidence="2">CWF19-like protein 1</fullName>
    </recommendedName>
</protein>
<keyword evidence="7" id="KW-1185">Reference proteome</keyword>
<evidence type="ECO:0000259" key="5">
    <source>
        <dbReference type="Pfam" id="PF04677"/>
    </source>
</evidence>
<dbReference type="Pfam" id="PF04677">
    <property type="entry name" value="CwfJ_C_1"/>
    <property type="match status" value="1"/>
</dbReference>
<feature type="compositionally biased region" description="Basic and acidic residues" evidence="3">
    <location>
        <begin position="291"/>
        <end position="308"/>
    </location>
</feature>
<comment type="caution">
    <text evidence="6">The sequence shown here is derived from an EMBL/GenBank/DDBJ whole genome shotgun (WGS) entry which is preliminary data.</text>
</comment>
<comment type="similarity">
    <text evidence="1">Belongs to the CWF19 family.</text>
</comment>
<evidence type="ECO:0000313" key="6">
    <source>
        <dbReference type="EMBL" id="KAK2146142.1"/>
    </source>
</evidence>
<reference evidence="6" key="1">
    <citation type="journal article" date="2023" name="Mol. Biol. Evol.">
        <title>Third-Generation Sequencing Reveals the Adaptive Role of the Epigenome in Three Deep-Sea Polychaetes.</title>
        <authorList>
            <person name="Perez M."/>
            <person name="Aroh O."/>
            <person name="Sun Y."/>
            <person name="Lan Y."/>
            <person name="Juniper S.K."/>
            <person name="Young C.R."/>
            <person name="Angers B."/>
            <person name="Qian P.Y."/>
        </authorList>
    </citation>
    <scope>NUCLEOTIDE SEQUENCE</scope>
    <source>
        <strain evidence="6">P08H-3</strain>
    </source>
</reference>
<gene>
    <name evidence="6" type="ORF">LSH36_629g01064</name>
</gene>
<dbReference type="SUPFAM" id="SSF54197">
    <property type="entry name" value="HIT-like"/>
    <property type="match status" value="1"/>
</dbReference>
<dbReference type="InterPro" id="IPR036265">
    <property type="entry name" value="HIT-like_sf"/>
</dbReference>
<organism evidence="6 7">
    <name type="scientific">Paralvinella palmiformis</name>
    <dbReference type="NCBI Taxonomy" id="53620"/>
    <lineage>
        <taxon>Eukaryota</taxon>
        <taxon>Metazoa</taxon>
        <taxon>Spiralia</taxon>
        <taxon>Lophotrochozoa</taxon>
        <taxon>Annelida</taxon>
        <taxon>Polychaeta</taxon>
        <taxon>Sedentaria</taxon>
        <taxon>Canalipalpata</taxon>
        <taxon>Terebellida</taxon>
        <taxon>Terebelliformia</taxon>
        <taxon>Alvinellidae</taxon>
        <taxon>Paralvinella</taxon>
    </lineage>
</organism>
<dbReference type="GO" id="GO:0061632">
    <property type="term" value="F:RNA lariat debranching enzyme activator activity"/>
    <property type="evidence" value="ECO:0007669"/>
    <property type="project" value="TreeGrafter"/>
</dbReference>
<dbReference type="FunFam" id="3.30.428.10:FF:000024">
    <property type="entry name" value="CWF19-like cell cycle control factor 1"/>
    <property type="match status" value="1"/>
</dbReference>
<dbReference type="GO" id="GO:0071014">
    <property type="term" value="C:post-mRNA release spliceosomal complex"/>
    <property type="evidence" value="ECO:0007669"/>
    <property type="project" value="TreeGrafter"/>
</dbReference>
<evidence type="ECO:0000256" key="2">
    <source>
        <dbReference type="ARBA" id="ARBA00041007"/>
    </source>
</evidence>
<evidence type="ECO:0000256" key="3">
    <source>
        <dbReference type="SAM" id="MobiDB-lite"/>
    </source>
</evidence>
<feature type="domain" description="Cwf19-like C-terminal" evidence="5">
    <location>
        <begin position="309"/>
        <end position="424"/>
    </location>
</feature>
<sequence length="524" mass="59036">MDQGLVSGDVEGHFSQLFSRVSTIQKKAGPFDMLLCVGSFFGSDRSSWESYTTGNNKVPIPMLVLGPNSDNEKIFYDDLDGCELCDNVTYLGKKGIYTSSNGLKVAYLSGTDPKMQSDSPEICFSQNDVCALTVSSSSTSFKGVDLLLTSQWPRGVEKYGIKAEGVNTKQVGSETISQVAIAMKPRYHFCAMEGVFYERLPYRNHKVLQESAQHTTRFIALAKVGNPKKSKFLYAFNITPMCDVPEVDLTKQPSDVTECPYSHHPSLLLPQDQMDQKPAQFFYDQKMLDKKTMGEGKRKSQEKKDWTPRKQAKPTGPCWFCLGSAEVEKHLVVSVGSQCYLALAKGGLTDDHVLILPIGHYQSTVSAPSEIIDEIDKYKTALRKFFKSHNKSVIFYERNYKTQHLQIQAVPIPLDLSDQIKDTFEGCALCQNMELHEIPKLSDLKQIVPEGAPYFYVELPSGDKLLYRISKGFPLNFGREAVADQMLLNLPQRVDWRNCKLSKDEETQHAKTFRTGFQKYDFNV</sequence>
<feature type="domain" description="Cwf19-like protein C-terminal" evidence="4">
    <location>
        <begin position="430"/>
        <end position="522"/>
    </location>
</feature>
<dbReference type="InterPro" id="IPR006767">
    <property type="entry name" value="Cwf19-like_C_dom-2"/>
</dbReference>
<dbReference type="PANTHER" id="PTHR12072:SF4">
    <property type="entry name" value="CWF19-LIKE PROTEIN 1"/>
    <property type="match status" value="1"/>
</dbReference>
<dbReference type="CDD" id="cd07380">
    <property type="entry name" value="MPP_CWF19_N"/>
    <property type="match status" value="1"/>
</dbReference>
<dbReference type="InterPro" id="IPR040194">
    <property type="entry name" value="Cwf19-like"/>
</dbReference>
<evidence type="ECO:0000313" key="7">
    <source>
        <dbReference type="Proteomes" id="UP001208570"/>
    </source>
</evidence>
<name>A0AAD9J3V1_9ANNE</name>
<dbReference type="Pfam" id="PF04676">
    <property type="entry name" value="CwfJ_C_2"/>
    <property type="match status" value="1"/>
</dbReference>
<feature type="region of interest" description="Disordered" evidence="3">
    <location>
        <begin position="291"/>
        <end position="313"/>
    </location>
</feature>
<proteinExistence type="inferred from homology"/>
<evidence type="ECO:0000256" key="1">
    <source>
        <dbReference type="ARBA" id="ARBA00006795"/>
    </source>
</evidence>
<dbReference type="EMBL" id="JAODUP010000629">
    <property type="protein sequence ID" value="KAK2146142.1"/>
    <property type="molecule type" value="Genomic_DNA"/>
</dbReference>
<dbReference type="Proteomes" id="UP001208570">
    <property type="component" value="Unassembled WGS sequence"/>
</dbReference>
<dbReference type="GO" id="GO:0000398">
    <property type="term" value="P:mRNA splicing, via spliceosome"/>
    <property type="evidence" value="ECO:0007669"/>
    <property type="project" value="TreeGrafter"/>
</dbReference>
<dbReference type="InterPro" id="IPR006768">
    <property type="entry name" value="Cwf19-like_C_dom-1"/>
</dbReference>
<evidence type="ECO:0000259" key="4">
    <source>
        <dbReference type="Pfam" id="PF04676"/>
    </source>
</evidence>
<dbReference type="PANTHER" id="PTHR12072">
    <property type="entry name" value="CWF19, CELL CYCLE CONTROL PROTEIN"/>
    <property type="match status" value="1"/>
</dbReference>
<accession>A0AAD9J3V1</accession>